<reference evidence="2 3" key="1">
    <citation type="submission" date="2017-01" db="EMBL/GenBank/DDBJ databases">
        <title>Complete genome of Lacinutrix venerupis DOK2-8 isolated from seawater in Dokdo.</title>
        <authorList>
            <person name="Chi W.-J."/>
            <person name="Kim J.H."/>
        </authorList>
    </citation>
    <scope>NUCLEOTIDE SEQUENCE [LARGE SCALE GENOMIC DNA]</scope>
    <source>
        <strain evidence="2 3">DOK2-8</strain>
    </source>
</reference>
<proteinExistence type="predicted"/>
<dbReference type="Proteomes" id="UP000187506">
    <property type="component" value="Chromosome"/>
</dbReference>
<evidence type="ECO:0000313" key="3">
    <source>
        <dbReference type="Proteomes" id="UP000187506"/>
    </source>
</evidence>
<dbReference type="KEGG" id="lvn:BWR22_00530"/>
<accession>A0AAC9PVL2</accession>
<sequence>MKKLLLIFAVLIINSVFAQDSTSVKVDAPKIVSKLMYGSTIKVENIEFKFVAVESDSRCPKGVQCVWAGEAIVLVDVFENGKKIEQKRLVFSPSSQLQNALGNLFSSEKLKVSGLNIAPYPEHGTKIKAEDYYVQLSVKN</sequence>
<keyword evidence="3" id="KW-1185">Reference proteome</keyword>
<feature type="signal peptide" evidence="1">
    <location>
        <begin position="1"/>
        <end position="18"/>
    </location>
</feature>
<keyword evidence="1" id="KW-0732">Signal</keyword>
<name>A0AAC9PVL2_9FLAO</name>
<dbReference type="AlphaFoldDB" id="A0AAC9PVL2"/>
<dbReference type="EMBL" id="CP019352">
    <property type="protein sequence ID" value="APX98852.1"/>
    <property type="molecule type" value="Genomic_DNA"/>
</dbReference>
<dbReference type="RefSeq" id="WP_076731498.1">
    <property type="nucleotide sequence ID" value="NZ_CP019352.1"/>
</dbReference>
<feature type="chain" id="PRO_5042040413" evidence="1">
    <location>
        <begin position="19"/>
        <end position="140"/>
    </location>
</feature>
<protein>
    <submittedName>
        <fullName evidence="2">Uncharacterized protein</fullName>
    </submittedName>
</protein>
<organism evidence="2 3">
    <name type="scientific">Lacinutrix venerupis</name>
    <dbReference type="NCBI Taxonomy" id="1486034"/>
    <lineage>
        <taxon>Bacteria</taxon>
        <taxon>Pseudomonadati</taxon>
        <taxon>Bacteroidota</taxon>
        <taxon>Flavobacteriia</taxon>
        <taxon>Flavobacteriales</taxon>
        <taxon>Flavobacteriaceae</taxon>
        <taxon>Lacinutrix</taxon>
    </lineage>
</organism>
<evidence type="ECO:0000313" key="2">
    <source>
        <dbReference type="EMBL" id="APX98852.1"/>
    </source>
</evidence>
<evidence type="ECO:0000256" key="1">
    <source>
        <dbReference type="SAM" id="SignalP"/>
    </source>
</evidence>
<gene>
    <name evidence="2" type="ORF">BWR22_00530</name>
</gene>